<proteinExistence type="predicted"/>
<dbReference type="Proteomes" id="UP000824120">
    <property type="component" value="Chromosome 11"/>
</dbReference>
<evidence type="ECO:0000313" key="3">
    <source>
        <dbReference type="Proteomes" id="UP000824120"/>
    </source>
</evidence>
<keyword evidence="3" id="KW-1185">Reference proteome</keyword>
<accession>A0A9J5WLI8</accession>
<name>A0A9J5WLI8_SOLCO</name>
<dbReference type="EMBL" id="JACXVP010000011">
    <property type="protein sequence ID" value="KAG5576386.1"/>
    <property type="molecule type" value="Genomic_DNA"/>
</dbReference>
<dbReference type="AlphaFoldDB" id="A0A9J5WLI8"/>
<feature type="region of interest" description="Disordered" evidence="1">
    <location>
        <begin position="1"/>
        <end position="21"/>
    </location>
</feature>
<comment type="caution">
    <text evidence="2">The sequence shown here is derived from an EMBL/GenBank/DDBJ whole genome shotgun (WGS) entry which is preliminary data.</text>
</comment>
<protein>
    <submittedName>
        <fullName evidence="2">Uncharacterized protein</fullName>
    </submittedName>
</protein>
<sequence length="137" mass="15317">MQLVGPDGKIDPFPRSNNPKAGKPPFLPIFLWSRLVPMRKSAYCQGQTSSEAGKPLILSIFVCYSSWIFWRSKFLTSFLPKIFVDVRQDFSYGANWSKRTFTMESVGPDGIPTHFNGQMILGVGKPPKISCGCPSRP</sequence>
<evidence type="ECO:0000313" key="2">
    <source>
        <dbReference type="EMBL" id="KAG5576386.1"/>
    </source>
</evidence>
<reference evidence="2 3" key="1">
    <citation type="submission" date="2020-09" db="EMBL/GenBank/DDBJ databases">
        <title>De no assembly of potato wild relative species, Solanum commersonii.</title>
        <authorList>
            <person name="Cho K."/>
        </authorList>
    </citation>
    <scope>NUCLEOTIDE SEQUENCE [LARGE SCALE GENOMIC DNA]</scope>
    <source>
        <strain evidence="2">LZ3.2</strain>
        <tissue evidence="2">Leaf</tissue>
    </source>
</reference>
<gene>
    <name evidence="2" type="ORF">H5410_056520</name>
</gene>
<organism evidence="2 3">
    <name type="scientific">Solanum commersonii</name>
    <name type="common">Commerson's wild potato</name>
    <name type="synonym">Commerson's nightshade</name>
    <dbReference type="NCBI Taxonomy" id="4109"/>
    <lineage>
        <taxon>Eukaryota</taxon>
        <taxon>Viridiplantae</taxon>
        <taxon>Streptophyta</taxon>
        <taxon>Embryophyta</taxon>
        <taxon>Tracheophyta</taxon>
        <taxon>Spermatophyta</taxon>
        <taxon>Magnoliopsida</taxon>
        <taxon>eudicotyledons</taxon>
        <taxon>Gunneridae</taxon>
        <taxon>Pentapetalae</taxon>
        <taxon>asterids</taxon>
        <taxon>lamiids</taxon>
        <taxon>Solanales</taxon>
        <taxon>Solanaceae</taxon>
        <taxon>Solanoideae</taxon>
        <taxon>Solaneae</taxon>
        <taxon>Solanum</taxon>
    </lineage>
</organism>
<evidence type="ECO:0000256" key="1">
    <source>
        <dbReference type="SAM" id="MobiDB-lite"/>
    </source>
</evidence>